<dbReference type="SUPFAM" id="SSF51445">
    <property type="entry name" value="(Trans)glycosidases"/>
    <property type="match status" value="1"/>
</dbReference>
<proteinExistence type="predicted"/>
<dbReference type="HOGENOM" id="CLU_023945_0_0_1"/>
<dbReference type="InterPro" id="IPR013780">
    <property type="entry name" value="Glyco_hydro_b"/>
</dbReference>
<dbReference type="OMA" id="DNNCAAA"/>
<dbReference type="PANTHER" id="PTHR36183:SF2">
    <property type="entry name" value="BETA-GLUCURONIDASE C-TERMINAL DOMAIN-CONTAINING PROTEIN"/>
    <property type="match status" value="1"/>
</dbReference>
<keyword evidence="3" id="KW-0378">Hydrolase</keyword>
<evidence type="ECO:0000256" key="1">
    <source>
        <dbReference type="SAM" id="SignalP"/>
    </source>
</evidence>
<feature type="domain" description="Beta-glucuronidase C-terminal" evidence="2">
    <location>
        <begin position="495"/>
        <end position="602"/>
    </location>
</feature>
<dbReference type="InterPro" id="IPR031728">
    <property type="entry name" value="GlcAase_C"/>
</dbReference>
<dbReference type="InterPro" id="IPR052974">
    <property type="entry name" value="GH79_Enzymes"/>
</dbReference>
<evidence type="ECO:0000313" key="4">
    <source>
        <dbReference type="Proteomes" id="UP000011668"/>
    </source>
</evidence>
<dbReference type="InterPro" id="IPR017853">
    <property type="entry name" value="GH"/>
</dbReference>
<feature type="signal peptide" evidence="1">
    <location>
        <begin position="1"/>
        <end position="18"/>
    </location>
</feature>
<dbReference type="PANTHER" id="PTHR36183">
    <property type="entry name" value="BETA-GLUCURONIDASE"/>
    <property type="match status" value="1"/>
</dbReference>
<dbReference type="GO" id="GO:0016787">
    <property type="term" value="F:hydrolase activity"/>
    <property type="evidence" value="ECO:0007669"/>
    <property type="project" value="UniProtKB-KW"/>
</dbReference>
<dbReference type="EMBL" id="AFRT01000401">
    <property type="protein sequence ID" value="ELU44134.1"/>
    <property type="molecule type" value="Genomic_DNA"/>
</dbReference>
<name>L8X664_THACA</name>
<organism evidence="3 4">
    <name type="scientific">Thanatephorus cucumeris (strain AG1-IA)</name>
    <name type="common">Rice sheath blight fungus</name>
    <name type="synonym">Rhizoctonia solani</name>
    <dbReference type="NCBI Taxonomy" id="983506"/>
    <lineage>
        <taxon>Eukaryota</taxon>
        <taxon>Fungi</taxon>
        <taxon>Dikarya</taxon>
        <taxon>Basidiomycota</taxon>
        <taxon>Agaricomycotina</taxon>
        <taxon>Agaricomycetes</taxon>
        <taxon>Cantharellales</taxon>
        <taxon>Ceratobasidiaceae</taxon>
        <taxon>Rhizoctonia</taxon>
        <taxon>Rhizoctonia solani AG-1</taxon>
    </lineage>
</organism>
<feature type="chain" id="PRO_5003997816" evidence="1">
    <location>
        <begin position="19"/>
        <end position="734"/>
    </location>
</feature>
<gene>
    <name evidence="3" type="ORF">AG1IA_01834</name>
</gene>
<evidence type="ECO:0000313" key="3">
    <source>
        <dbReference type="EMBL" id="ELU44134.1"/>
    </source>
</evidence>
<comment type="caution">
    <text evidence="3">The sequence shown here is derived from an EMBL/GenBank/DDBJ whole genome shotgun (WGS) entry which is preliminary data.</text>
</comment>
<reference evidence="3 4" key="1">
    <citation type="journal article" date="2013" name="Nat. Commun.">
        <title>The evolution and pathogenic mechanisms of the rice sheath blight pathogen.</title>
        <authorList>
            <person name="Zheng A."/>
            <person name="Lin R."/>
            <person name="Xu L."/>
            <person name="Qin P."/>
            <person name="Tang C."/>
            <person name="Ai P."/>
            <person name="Zhang D."/>
            <person name="Liu Y."/>
            <person name="Sun Z."/>
            <person name="Feng H."/>
            <person name="Wang Y."/>
            <person name="Chen Y."/>
            <person name="Liang X."/>
            <person name="Fu R."/>
            <person name="Li Q."/>
            <person name="Zhang J."/>
            <person name="Yu X."/>
            <person name="Xie Z."/>
            <person name="Ding L."/>
            <person name="Guan P."/>
            <person name="Tang J."/>
            <person name="Liang Y."/>
            <person name="Wang S."/>
            <person name="Deng Q."/>
            <person name="Li S."/>
            <person name="Zhu J."/>
            <person name="Wang L."/>
            <person name="Liu H."/>
            <person name="Li P."/>
        </authorList>
    </citation>
    <scope>NUCLEOTIDE SEQUENCE [LARGE SCALE GENOMIC DNA]</scope>
    <source>
        <strain evidence="4">AG-1 IA</strain>
    </source>
</reference>
<evidence type="ECO:0000259" key="2">
    <source>
        <dbReference type="Pfam" id="PF16862"/>
    </source>
</evidence>
<dbReference type="Gene3D" id="2.60.40.1180">
    <property type="entry name" value="Golgi alpha-mannosidase II"/>
    <property type="match status" value="1"/>
</dbReference>
<dbReference type="OrthoDB" id="2796951at2759"/>
<sequence length="734" mass="78291">MTRFWIAALAASAAVSNAVTVYKPDDREAQLTATASADAATYTGSAAYDPTVLNPPAPPEQFNRDFAVQLSPTEPQGLSIPHSGSYFGFSIELSVANRVIGTNSSVLAVPFLNHIINIANRGGKVRIRVGGNSESPRALIITNTSHVVAAQERALLRPEGLEGGKILIKTGQSATTTDTPHVEFAPELVKMLANVAQLVPSEMYLRSAADANRHHYSRQGLNFMDINDGMANQVQFAVLAEQLLGDSLHGIAVGNEPDLYELENHGKRPAPYPFDQYMTEWGNMANALAANPGYTNKNILMGPSTCCRSSNPNWSNGTPGLAGAGYLQRFANELKVVTVQRYPNNNCGTGEIRVPQEIYGNYLSHQLLSQHASEYAEFSNIVQAAGKPLYMLETNTAACGGFPGISDSFGAGLWGVDWALKLATYNFSTTLFHVGGQGDYYNPFTPPPTNQSTFRQWTTGSVYYSTLIVTELFGKSGKSRIMDLNANNNENLTPGYVVYEDGAPTKVLLINYVDDASGQHDATARIQIGGADGAAASPLTQVRVKYFSAPSVSFKGNMTWAGQTLGNHFESDGRLQGTEVIETIQCQNNQCAIPLKAPSLALVFLTDAALANSSPAESATTSFETSVLTRVRHTATIDQAVLTTSNGRGGSMGNHLGSTSFGSVGNGVIGGFRAPGVGVLVGLVVGAAAVMGLRWAGTDLLELDNEILLVVWDLELVFWDVCETGDGEKALVGL</sequence>
<keyword evidence="1" id="KW-0732">Signal</keyword>
<accession>L8X664</accession>
<dbReference type="Proteomes" id="UP000011668">
    <property type="component" value="Unassembled WGS sequence"/>
</dbReference>
<dbReference type="AlphaFoldDB" id="L8X664"/>
<dbReference type="Gene3D" id="3.20.20.80">
    <property type="entry name" value="Glycosidases"/>
    <property type="match status" value="1"/>
</dbReference>
<protein>
    <submittedName>
        <fullName evidence="3">Glycoside hydrolase family 79 protein</fullName>
    </submittedName>
</protein>
<dbReference type="Pfam" id="PF16862">
    <property type="entry name" value="Glyco_hydro_79C"/>
    <property type="match status" value="1"/>
</dbReference>
<keyword evidence="4" id="KW-1185">Reference proteome</keyword>